<comment type="caution">
    <text evidence="4">The sequence shown here is derived from an EMBL/GenBank/DDBJ whole genome shotgun (WGS) entry which is preliminary data.</text>
</comment>
<feature type="signal peptide" evidence="1">
    <location>
        <begin position="1"/>
        <end position="23"/>
    </location>
</feature>
<dbReference type="Proteomes" id="UP001168478">
    <property type="component" value="Unassembled WGS sequence"/>
</dbReference>
<sequence length="398" mass="42774">MKIKTLALSILITTLCMASCSSARNSTTDNDMTVVAGLSGKGEVEKTLNLGKFNGIESSVIVDIHYTQGSKRNVRMRTSKEQIDRYDISVNVSTLVLKKKDNKSGSGRGSKEDKITLYVTAPDINFIDNRGIMKFYTKLIGSGGLQIRNKGILDMNIQNVHGKGSSTLSIDNSGRMTAEMQAVDVRLFSLDNKGMLTFRSTGITGSLKLDNSGQLTFSGNVEGSTAELENKGVCNLTSAFNLTDDYSFSNGGQMSMSGDVKGTSATLKNTGVYRMEGSFRLNGDYTYDNSGQADNNGDVTAKTISMSNSGMDSRDGSLKADQLTMSVNGQSNYKMSFTGGDAKIKCSGMGEFRLALDCRSIEVNSNGQINIELSGTADKTSFDGSGISHLKTSRLNKF</sequence>
<dbReference type="Pfam" id="PF10988">
    <property type="entry name" value="DUF2807"/>
    <property type="match status" value="2"/>
</dbReference>
<feature type="chain" id="PRO_5043543798" evidence="1">
    <location>
        <begin position="24"/>
        <end position="398"/>
    </location>
</feature>
<feature type="domain" description="Putative auto-transporter adhesin head GIN" evidence="2">
    <location>
        <begin position="338"/>
        <end position="395"/>
    </location>
</feature>
<dbReference type="InterPro" id="IPR021255">
    <property type="entry name" value="DUF2807"/>
</dbReference>
<feature type="domain" description="Putative auto-transporter adhesin head GIN" evidence="2">
    <location>
        <begin position="53"/>
        <end position="214"/>
    </location>
</feature>
<evidence type="ECO:0000313" key="6">
    <source>
        <dbReference type="Proteomes" id="UP001168478"/>
    </source>
</evidence>
<organism evidence="4 6">
    <name type="scientific">Leyella lascolaii</name>
    <dbReference type="NCBI Taxonomy" id="1776379"/>
    <lineage>
        <taxon>Bacteria</taxon>
        <taxon>Pseudomonadati</taxon>
        <taxon>Bacteroidota</taxon>
        <taxon>Bacteroidia</taxon>
        <taxon>Bacteroidales</taxon>
        <taxon>Prevotellaceae</taxon>
        <taxon>Leyella</taxon>
    </lineage>
</organism>
<dbReference type="AlphaFoldDB" id="A0AAW7JKC1"/>
<reference evidence="4" key="2">
    <citation type="submission" date="2023-08" db="EMBL/GenBank/DDBJ databases">
        <title>Identification and characterization of horizontal gene transfer across gut microbiota members of farm animals based on homology search.</title>
        <authorList>
            <person name="Schwarzerova J."/>
            <person name="Nykrynova M."/>
            <person name="Jureckova K."/>
            <person name="Cejkova D."/>
            <person name="Rychlik I."/>
        </authorList>
    </citation>
    <scope>NUCLEOTIDE SEQUENCE</scope>
    <source>
        <strain evidence="4">ET15</strain>
        <strain evidence="3">ET37</strain>
    </source>
</reference>
<protein>
    <submittedName>
        <fullName evidence="4">DUF2807 domain-containing protein</fullName>
    </submittedName>
</protein>
<dbReference type="EMBL" id="JAUEIF010000010">
    <property type="protein sequence ID" value="MDN0025892.1"/>
    <property type="molecule type" value="Genomic_DNA"/>
</dbReference>
<dbReference type="RefSeq" id="WP_289825675.1">
    <property type="nucleotide sequence ID" value="NZ_JAUEIE010000010.1"/>
</dbReference>
<keyword evidence="1" id="KW-0732">Signal</keyword>
<dbReference type="EMBL" id="JAUEIE010000010">
    <property type="protein sequence ID" value="MDN0023251.1"/>
    <property type="molecule type" value="Genomic_DNA"/>
</dbReference>
<dbReference type="Proteomes" id="UP001167831">
    <property type="component" value="Unassembled WGS sequence"/>
</dbReference>
<keyword evidence="5" id="KW-1185">Reference proteome</keyword>
<name>A0AAW7JKC1_9BACT</name>
<gene>
    <name evidence="3" type="ORF">QVN81_09495</name>
    <name evidence="4" type="ORF">QVN84_10240</name>
</gene>
<evidence type="ECO:0000313" key="3">
    <source>
        <dbReference type="EMBL" id="MDN0023251.1"/>
    </source>
</evidence>
<reference evidence="4" key="1">
    <citation type="submission" date="2023-06" db="EMBL/GenBank/DDBJ databases">
        <authorList>
            <person name="Zeman M."/>
            <person name="Kubasova T."/>
            <person name="Jahodarova E."/>
            <person name="Nykrynova M."/>
            <person name="Rychlik I."/>
        </authorList>
    </citation>
    <scope>NUCLEOTIDE SEQUENCE</scope>
    <source>
        <strain evidence="4">ET15</strain>
        <strain evidence="3">ET37</strain>
    </source>
</reference>
<dbReference type="Gene3D" id="2.160.20.120">
    <property type="match status" value="2"/>
</dbReference>
<evidence type="ECO:0000313" key="5">
    <source>
        <dbReference type="Proteomes" id="UP001167831"/>
    </source>
</evidence>
<proteinExistence type="predicted"/>
<evidence type="ECO:0000256" key="1">
    <source>
        <dbReference type="SAM" id="SignalP"/>
    </source>
</evidence>
<accession>A0AAW7JKC1</accession>
<evidence type="ECO:0000313" key="4">
    <source>
        <dbReference type="EMBL" id="MDN0025892.1"/>
    </source>
</evidence>
<evidence type="ECO:0000259" key="2">
    <source>
        <dbReference type="Pfam" id="PF10988"/>
    </source>
</evidence>